<keyword evidence="2" id="KW-0472">Membrane</keyword>
<dbReference type="InterPro" id="IPR003675">
    <property type="entry name" value="Rce1/LyrA-like_dom"/>
</dbReference>
<dbReference type="Pfam" id="PF02517">
    <property type="entry name" value="Rce1-like"/>
    <property type="match status" value="1"/>
</dbReference>
<evidence type="ECO:0000256" key="2">
    <source>
        <dbReference type="SAM" id="Phobius"/>
    </source>
</evidence>
<dbReference type="Proteomes" id="UP001183222">
    <property type="component" value="Unassembled WGS sequence"/>
</dbReference>
<feature type="transmembrane region" description="Helical" evidence="2">
    <location>
        <begin position="66"/>
        <end position="86"/>
    </location>
</feature>
<feature type="transmembrane region" description="Helical" evidence="2">
    <location>
        <begin position="222"/>
        <end position="239"/>
    </location>
</feature>
<feature type="region of interest" description="Disordered" evidence="1">
    <location>
        <begin position="1"/>
        <end position="47"/>
    </location>
</feature>
<feature type="transmembrane region" description="Helical" evidence="2">
    <location>
        <begin position="184"/>
        <end position="201"/>
    </location>
</feature>
<dbReference type="EC" id="3.4.-.-" evidence="4"/>
<dbReference type="EMBL" id="JAVREI010000011">
    <property type="protein sequence ID" value="MDT0277259.1"/>
    <property type="molecule type" value="Genomic_DNA"/>
</dbReference>
<feature type="transmembrane region" description="Helical" evidence="2">
    <location>
        <begin position="245"/>
        <end position="264"/>
    </location>
</feature>
<feature type="compositionally biased region" description="Pro residues" evidence="1">
    <location>
        <begin position="30"/>
        <end position="47"/>
    </location>
</feature>
<gene>
    <name evidence="4" type="ORF">RM425_15240</name>
</gene>
<keyword evidence="4" id="KW-0378">Hydrolase</keyword>
<evidence type="ECO:0000259" key="3">
    <source>
        <dbReference type="Pfam" id="PF02517"/>
    </source>
</evidence>
<evidence type="ECO:0000313" key="5">
    <source>
        <dbReference type="Proteomes" id="UP001183222"/>
    </source>
</evidence>
<comment type="caution">
    <text evidence="4">The sequence shown here is derived from an EMBL/GenBank/DDBJ whole genome shotgun (WGS) entry which is preliminary data.</text>
</comment>
<keyword evidence="2" id="KW-1133">Transmembrane helix</keyword>
<protein>
    <submittedName>
        <fullName evidence="4">CPBP family intramembrane glutamic endopeptidase</fullName>
        <ecNumber evidence="4">3.4.-.-</ecNumber>
    </submittedName>
</protein>
<feature type="transmembrane region" description="Helical" evidence="2">
    <location>
        <begin position="271"/>
        <end position="290"/>
    </location>
</feature>
<keyword evidence="5" id="KW-1185">Reference proteome</keyword>
<dbReference type="GO" id="GO:0016787">
    <property type="term" value="F:hydrolase activity"/>
    <property type="evidence" value="ECO:0007669"/>
    <property type="project" value="UniProtKB-KW"/>
</dbReference>
<evidence type="ECO:0000256" key="1">
    <source>
        <dbReference type="SAM" id="MobiDB-lite"/>
    </source>
</evidence>
<sequence>MTVRALEGTAPEEAYAGPPPTVRPAADQPVPGPPRQEAPAEQPEPAPPTPYLLAMRTVGWAWWRPVAGFALIAFLLAVGFVLTRIADLLTGTGADLDPVPLTWRGLLVTGLLLALALPAVLLAWPLVHGVGPGRGLSVAGRLRWPLLGRSTVLALATVGVAVALGVAGAVLLAGREVPGPVPELPWVLVVGLLTAPLRAAGEELLFRGYLSQAVAGWIGRPRVGAAVAALVSAVLWAALYGTDDLAGFVGRVALGLAASAVVLLTGGIEAAVALHAVCGVVVLVLGAVLGEGAVPGLVPGGPGAVFVLVAALGLAAFVGLVARRGTRS</sequence>
<feature type="transmembrane region" description="Helical" evidence="2">
    <location>
        <begin position="302"/>
        <end position="322"/>
    </location>
</feature>
<name>A0ABU2KAP5_9ACTN</name>
<keyword evidence="2" id="KW-0812">Transmembrane</keyword>
<feature type="domain" description="CAAX prenyl protease 2/Lysostaphin resistance protein A-like" evidence="3">
    <location>
        <begin position="186"/>
        <end position="279"/>
    </location>
</feature>
<feature type="transmembrane region" description="Helical" evidence="2">
    <location>
        <begin position="152"/>
        <end position="172"/>
    </location>
</feature>
<evidence type="ECO:0000313" key="4">
    <source>
        <dbReference type="EMBL" id="MDT0277259.1"/>
    </source>
</evidence>
<feature type="transmembrane region" description="Helical" evidence="2">
    <location>
        <begin position="106"/>
        <end position="131"/>
    </location>
</feature>
<reference evidence="5" key="1">
    <citation type="submission" date="2023-07" db="EMBL/GenBank/DDBJ databases">
        <title>30 novel species of actinomycetes from the DSMZ collection.</title>
        <authorList>
            <person name="Nouioui I."/>
        </authorList>
    </citation>
    <scope>NUCLEOTIDE SEQUENCE [LARGE SCALE GENOMIC DNA]</scope>
    <source>
        <strain evidence="5">DSM 46792</strain>
    </source>
</reference>
<organism evidence="4 5">
    <name type="scientific">Blastococcus goldschmidtiae</name>
    <dbReference type="NCBI Taxonomy" id="3075546"/>
    <lineage>
        <taxon>Bacteria</taxon>
        <taxon>Bacillati</taxon>
        <taxon>Actinomycetota</taxon>
        <taxon>Actinomycetes</taxon>
        <taxon>Geodermatophilales</taxon>
        <taxon>Geodermatophilaceae</taxon>
        <taxon>Blastococcus</taxon>
    </lineage>
</organism>
<dbReference type="RefSeq" id="WP_311346066.1">
    <property type="nucleotide sequence ID" value="NZ_JAVREI010000011.1"/>
</dbReference>
<proteinExistence type="predicted"/>
<accession>A0ABU2KAP5</accession>